<evidence type="ECO:0000313" key="4">
    <source>
        <dbReference type="EMBL" id="VDK71542.1"/>
    </source>
</evidence>
<organism evidence="4 5">
    <name type="scientific">Dibothriocephalus latus</name>
    <name type="common">Fish tapeworm</name>
    <name type="synonym">Diphyllobothrium latum</name>
    <dbReference type="NCBI Taxonomy" id="60516"/>
    <lineage>
        <taxon>Eukaryota</taxon>
        <taxon>Metazoa</taxon>
        <taxon>Spiralia</taxon>
        <taxon>Lophotrochozoa</taxon>
        <taxon>Platyhelminthes</taxon>
        <taxon>Cestoda</taxon>
        <taxon>Eucestoda</taxon>
        <taxon>Diphyllobothriidea</taxon>
        <taxon>Diphyllobothriidae</taxon>
        <taxon>Dibothriocephalus</taxon>
    </lineage>
</organism>
<reference evidence="4 5" key="1">
    <citation type="submission" date="2018-11" db="EMBL/GenBank/DDBJ databases">
        <authorList>
            <consortium name="Pathogen Informatics"/>
        </authorList>
    </citation>
    <scope>NUCLEOTIDE SEQUENCE [LARGE SCALE GENOMIC DNA]</scope>
</reference>
<dbReference type="InterPro" id="IPR043504">
    <property type="entry name" value="Peptidase_S1_PA_chymotrypsin"/>
</dbReference>
<gene>
    <name evidence="4" type="ORF">DILT_LOCUS2337</name>
</gene>
<feature type="domain" description="Peptidase S1" evidence="3">
    <location>
        <begin position="13"/>
        <end position="99"/>
    </location>
</feature>
<comment type="similarity">
    <text evidence="2">Belongs to the peptidase S1 family. CLIP subfamily.</text>
</comment>
<dbReference type="OrthoDB" id="5565075at2759"/>
<dbReference type="AlphaFoldDB" id="A0A3P6S6U6"/>
<sequence>MLPNPPNAPFEYPPENLMELEIPIISNSQCKVLHPLMNEMQDVCTDGAYGMACRGDSGGGLHCFDGSKWVVYGVSTYGKELCYDGHNGFALTAPKVDWINAIISSYS</sequence>
<dbReference type="SUPFAM" id="SSF50494">
    <property type="entry name" value="Trypsin-like serine proteases"/>
    <property type="match status" value="1"/>
</dbReference>
<dbReference type="GO" id="GO:0004252">
    <property type="term" value="F:serine-type endopeptidase activity"/>
    <property type="evidence" value="ECO:0007669"/>
    <property type="project" value="InterPro"/>
</dbReference>
<dbReference type="EMBL" id="UYRU01041964">
    <property type="protein sequence ID" value="VDK71542.1"/>
    <property type="molecule type" value="Genomic_DNA"/>
</dbReference>
<dbReference type="Pfam" id="PF00089">
    <property type="entry name" value="Trypsin"/>
    <property type="match status" value="1"/>
</dbReference>
<dbReference type="InterPro" id="IPR009003">
    <property type="entry name" value="Peptidase_S1_PA"/>
</dbReference>
<dbReference type="PANTHER" id="PTHR24256">
    <property type="entry name" value="TRYPTASE-RELATED"/>
    <property type="match status" value="1"/>
</dbReference>
<evidence type="ECO:0000313" key="5">
    <source>
        <dbReference type="Proteomes" id="UP000281553"/>
    </source>
</evidence>
<name>A0A3P6S6U6_DIBLA</name>
<dbReference type="Proteomes" id="UP000281553">
    <property type="component" value="Unassembled WGS sequence"/>
</dbReference>
<dbReference type="Gene3D" id="2.40.10.10">
    <property type="entry name" value="Trypsin-like serine proteases"/>
    <property type="match status" value="1"/>
</dbReference>
<dbReference type="InterPro" id="IPR051487">
    <property type="entry name" value="Ser/Thr_Proteases_Immune/Dev"/>
</dbReference>
<evidence type="ECO:0000256" key="1">
    <source>
        <dbReference type="ARBA" id="ARBA00023157"/>
    </source>
</evidence>
<keyword evidence="1" id="KW-1015">Disulfide bond</keyword>
<dbReference type="InterPro" id="IPR001254">
    <property type="entry name" value="Trypsin_dom"/>
</dbReference>
<proteinExistence type="inferred from homology"/>
<accession>A0A3P6S6U6</accession>
<evidence type="ECO:0000256" key="2">
    <source>
        <dbReference type="ARBA" id="ARBA00024195"/>
    </source>
</evidence>
<dbReference type="GO" id="GO:0006508">
    <property type="term" value="P:proteolysis"/>
    <property type="evidence" value="ECO:0007669"/>
    <property type="project" value="InterPro"/>
</dbReference>
<evidence type="ECO:0000259" key="3">
    <source>
        <dbReference type="Pfam" id="PF00089"/>
    </source>
</evidence>
<protein>
    <recommendedName>
        <fullName evidence="3">Peptidase S1 domain-containing protein</fullName>
    </recommendedName>
</protein>
<keyword evidence="5" id="KW-1185">Reference proteome</keyword>